<evidence type="ECO:0000313" key="8">
    <source>
        <dbReference type="Proteomes" id="UP000282818"/>
    </source>
</evidence>
<reference evidence="7 8" key="1">
    <citation type="submission" date="2019-01" db="EMBL/GenBank/DDBJ databases">
        <authorList>
            <person name="Chen W.-M."/>
        </authorList>
    </citation>
    <scope>NUCLEOTIDE SEQUENCE [LARGE SCALE GENOMIC DNA]</scope>
    <source>
        <strain evidence="7 8">HPM-16</strain>
    </source>
</reference>
<dbReference type="GO" id="GO:0071555">
    <property type="term" value="P:cell wall organization"/>
    <property type="evidence" value="ECO:0007669"/>
    <property type="project" value="UniProtKB-KW"/>
</dbReference>
<dbReference type="GO" id="GO:0009253">
    <property type="term" value="P:peptidoglycan catabolic process"/>
    <property type="evidence" value="ECO:0007669"/>
    <property type="project" value="TreeGrafter"/>
</dbReference>
<evidence type="ECO:0000256" key="4">
    <source>
        <dbReference type="PIRNR" id="PIRNR019422"/>
    </source>
</evidence>
<feature type="domain" description="Lytic transglycosylase MltA" evidence="6">
    <location>
        <begin position="119"/>
        <end position="276"/>
    </location>
</feature>
<dbReference type="GO" id="GO:0008933">
    <property type="term" value="F:peptidoglycan lytic transglycosylase activity"/>
    <property type="evidence" value="ECO:0007669"/>
    <property type="project" value="TreeGrafter"/>
</dbReference>
<keyword evidence="3 4" id="KW-0961">Cell wall biogenesis/degradation</keyword>
<evidence type="ECO:0000313" key="7">
    <source>
        <dbReference type="EMBL" id="RVU32815.1"/>
    </source>
</evidence>
<dbReference type="Pfam" id="PF03562">
    <property type="entry name" value="MltA"/>
    <property type="match status" value="1"/>
</dbReference>
<keyword evidence="2 4" id="KW-0456">Lyase</keyword>
<dbReference type="SUPFAM" id="SSF50685">
    <property type="entry name" value="Barwin-like endoglucanases"/>
    <property type="match status" value="1"/>
</dbReference>
<dbReference type="Gene3D" id="2.40.40.10">
    <property type="entry name" value="RlpA-like domain"/>
    <property type="match status" value="1"/>
</dbReference>
<dbReference type="PIRSF" id="PIRSF019422">
    <property type="entry name" value="MltA"/>
    <property type="match status" value="1"/>
</dbReference>
<keyword evidence="5" id="KW-0732">Signal</keyword>
<dbReference type="PROSITE" id="PS51257">
    <property type="entry name" value="PROKAR_LIPOPROTEIN"/>
    <property type="match status" value="1"/>
</dbReference>
<comment type="function">
    <text evidence="4">Murein-degrading enzyme. May play a role in recycling of muropeptides during cell elongation and/or cell division.</text>
</comment>
<protein>
    <recommendedName>
        <fullName evidence="4">Membrane-bound lytic murein transglycosylase A</fullName>
        <ecNumber evidence="4">4.2.2.n1</ecNumber>
    </recommendedName>
    <alternativeName>
        <fullName evidence="4">Murein hydrolase A</fullName>
    </alternativeName>
</protein>
<dbReference type="SMART" id="SM00925">
    <property type="entry name" value="MltA"/>
    <property type="match status" value="1"/>
</dbReference>
<proteinExistence type="predicted"/>
<accession>A0A437QEE6</accession>
<keyword evidence="8" id="KW-1185">Reference proteome</keyword>
<dbReference type="InterPro" id="IPR010611">
    <property type="entry name" value="3D_dom"/>
</dbReference>
<dbReference type="AlphaFoldDB" id="A0A437QEE6"/>
<comment type="caution">
    <text evidence="7">The sequence shown here is derived from an EMBL/GenBank/DDBJ whole genome shotgun (WGS) entry which is preliminary data.</text>
</comment>
<gene>
    <name evidence="7" type="ORF">EOE65_03940</name>
</gene>
<comment type="catalytic activity">
    <reaction evidence="1 4">
        <text>Exolytic cleavage of the (1-&gt;4)-beta-glycosidic linkage between N-acetylmuramic acid (MurNAc) and N-acetylglucosamine (GlcNAc) residues in peptidoglycan, from either the reducing or the non-reducing ends of the peptidoglycan chains, with concomitant formation of a 1,6-anhydrobond in the MurNAc residue.</text>
        <dbReference type="EC" id="4.2.2.n1"/>
    </reaction>
</comment>
<organism evidence="7 8">
    <name type="scientific">Neptunomonas marina</name>
    <dbReference type="NCBI Taxonomy" id="1815562"/>
    <lineage>
        <taxon>Bacteria</taxon>
        <taxon>Pseudomonadati</taxon>
        <taxon>Pseudomonadota</taxon>
        <taxon>Gammaproteobacteria</taxon>
        <taxon>Oceanospirillales</taxon>
        <taxon>Oceanospirillaceae</taxon>
        <taxon>Neptunomonas</taxon>
    </lineage>
</organism>
<dbReference type="Pfam" id="PF06725">
    <property type="entry name" value="3D"/>
    <property type="match status" value="1"/>
</dbReference>
<dbReference type="GO" id="GO:0004553">
    <property type="term" value="F:hydrolase activity, hydrolyzing O-glycosyl compounds"/>
    <property type="evidence" value="ECO:0007669"/>
    <property type="project" value="InterPro"/>
</dbReference>
<feature type="chain" id="PRO_5019373072" description="Membrane-bound lytic murein transglycosylase A" evidence="5">
    <location>
        <begin position="19"/>
        <end position="385"/>
    </location>
</feature>
<dbReference type="CDD" id="cd14668">
    <property type="entry name" value="mlta_B"/>
    <property type="match status" value="1"/>
</dbReference>
<sequence>MGPLFVRLALLTGMALLAGCSGKVAPPPSPGLGPAVCWDNLRGWNTDNLIEAKQALEHQCPRLAKKSEHWKTACDALTSGQIDTNNALSALLKQHFQPHTLIGLQGKNEGLITGYYEPTLRGSFNRDTTYHYPLYKRPEQMLTIDFGDRLPELKKQRLRGRIENNRVVPFYSRQEIDSSKQPLKGEELLWIDDPNAAFFLHIQGSGRVELPDGSLVGVGYADQNGQPYYAIGKALVKRGYIDAADISLQSIRAWLESNPAKADEIKNLNPSYIFFTLRHDMENGPRGSLNVPLTPERSIAVDRSIIPLGTPVWVDTELPKSKQPYQRLMIAQDTGGAIKGPVRADVFFGRGERAEQLAGHMKQRGQLYALIPKQITNNTADLSCN</sequence>
<dbReference type="GO" id="GO:0019867">
    <property type="term" value="C:outer membrane"/>
    <property type="evidence" value="ECO:0007669"/>
    <property type="project" value="InterPro"/>
</dbReference>
<evidence type="ECO:0000259" key="6">
    <source>
        <dbReference type="SMART" id="SM00925"/>
    </source>
</evidence>
<dbReference type="RefSeq" id="WP_127692983.1">
    <property type="nucleotide sequence ID" value="NZ_SACQ01000001.1"/>
</dbReference>
<evidence type="ECO:0000256" key="1">
    <source>
        <dbReference type="ARBA" id="ARBA00001420"/>
    </source>
</evidence>
<dbReference type="InterPro" id="IPR005300">
    <property type="entry name" value="MltA_B"/>
</dbReference>
<dbReference type="EC" id="4.2.2.n1" evidence="4"/>
<dbReference type="Proteomes" id="UP000282818">
    <property type="component" value="Unassembled WGS sequence"/>
</dbReference>
<dbReference type="PANTHER" id="PTHR30124:SF0">
    <property type="entry name" value="MEMBRANE-BOUND LYTIC MUREIN TRANSGLYCOSYLASE A"/>
    <property type="match status" value="1"/>
</dbReference>
<dbReference type="InterPro" id="IPR036908">
    <property type="entry name" value="RlpA-like_sf"/>
</dbReference>
<dbReference type="CDD" id="cd14485">
    <property type="entry name" value="mltA_like_LT_A"/>
    <property type="match status" value="1"/>
</dbReference>
<evidence type="ECO:0000256" key="2">
    <source>
        <dbReference type="ARBA" id="ARBA00023239"/>
    </source>
</evidence>
<dbReference type="InterPro" id="IPR026044">
    <property type="entry name" value="MltA"/>
</dbReference>
<name>A0A437QEE6_9GAMM</name>
<feature type="signal peptide" evidence="5">
    <location>
        <begin position="1"/>
        <end position="18"/>
    </location>
</feature>
<dbReference type="EMBL" id="SACQ01000001">
    <property type="protein sequence ID" value="RVU32815.1"/>
    <property type="molecule type" value="Genomic_DNA"/>
</dbReference>
<evidence type="ECO:0000256" key="3">
    <source>
        <dbReference type="ARBA" id="ARBA00023316"/>
    </source>
</evidence>
<evidence type="ECO:0000256" key="5">
    <source>
        <dbReference type="SAM" id="SignalP"/>
    </source>
</evidence>
<dbReference type="PANTHER" id="PTHR30124">
    <property type="entry name" value="MEMBRANE-BOUND LYTIC MUREIN TRANSGLYCOSYLASE A"/>
    <property type="match status" value="1"/>
</dbReference>
<dbReference type="GO" id="GO:0009254">
    <property type="term" value="P:peptidoglycan turnover"/>
    <property type="evidence" value="ECO:0007669"/>
    <property type="project" value="UniProtKB-UniRule"/>
</dbReference>
<dbReference type="Gene3D" id="2.40.240.50">
    <property type="entry name" value="Barwin-like endoglucanases"/>
    <property type="match status" value="1"/>
</dbReference>